<accession>A0A4V2FUQ4</accession>
<dbReference type="Proteomes" id="UP000293671">
    <property type="component" value="Unassembled WGS sequence"/>
</dbReference>
<feature type="region of interest" description="Disordered" evidence="1">
    <location>
        <begin position="1"/>
        <end position="42"/>
    </location>
</feature>
<evidence type="ECO:0000313" key="3">
    <source>
        <dbReference type="Proteomes" id="UP000293671"/>
    </source>
</evidence>
<organism evidence="2 3">
    <name type="scientific">Rivibacter subsaxonicus</name>
    <dbReference type="NCBI Taxonomy" id="457575"/>
    <lineage>
        <taxon>Bacteria</taxon>
        <taxon>Pseudomonadati</taxon>
        <taxon>Pseudomonadota</taxon>
        <taxon>Betaproteobacteria</taxon>
        <taxon>Burkholderiales</taxon>
        <taxon>Rivibacter</taxon>
    </lineage>
</organism>
<reference evidence="2 3" key="1">
    <citation type="submission" date="2019-02" db="EMBL/GenBank/DDBJ databases">
        <title>Genomic Encyclopedia of Type Strains, Phase IV (KMG-IV): sequencing the most valuable type-strain genomes for metagenomic binning, comparative biology and taxonomic classification.</title>
        <authorList>
            <person name="Goeker M."/>
        </authorList>
    </citation>
    <scope>NUCLEOTIDE SEQUENCE [LARGE SCALE GENOMIC DNA]</scope>
    <source>
        <strain evidence="2 3">DSM 19570</strain>
    </source>
</reference>
<proteinExistence type="predicted"/>
<dbReference type="AlphaFoldDB" id="A0A4V2FUQ4"/>
<protein>
    <submittedName>
        <fullName evidence="2">Uncharacterized protein</fullName>
    </submittedName>
</protein>
<evidence type="ECO:0000256" key="1">
    <source>
        <dbReference type="SAM" id="MobiDB-lite"/>
    </source>
</evidence>
<comment type="caution">
    <text evidence="2">The sequence shown here is derived from an EMBL/GenBank/DDBJ whole genome shotgun (WGS) entry which is preliminary data.</text>
</comment>
<keyword evidence="3" id="KW-1185">Reference proteome</keyword>
<evidence type="ECO:0000313" key="2">
    <source>
        <dbReference type="EMBL" id="RZU02856.1"/>
    </source>
</evidence>
<feature type="compositionally biased region" description="Basic and acidic residues" evidence="1">
    <location>
        <begin position="32"/>
        <end position="42"/>
    </location>
</feature>
<gene>
    <name evidence="2" type="ORF">EV670_0886</name>
</gene>
<dbReference type="EMBL" id="SHKP01000004">
    <property type="protein sequence ID" value="RZU02856.1"/>
    <property type="molecule type" value="Genomic_DNA"/>
</dbReference>
<name>A0A4V2FUQ4_9BURK</name>
<sequence length="42" mass="4543">MKTLPMDLNESLAPRATHLPCRSRGLGVPAARDVRGEGRKAN</sequence>